<feature type="domain" description="Amine oxidase" evidence="2">
    <location>
        <begin position="31"/>
        <end position="279"/>
    </location>
</feature>
<evidence type="ECO:0000313" key="3">
    <source>
        <dbReference type="EMBL" id="MBN2908575.1"/>
    </source>
</evidence>
<evidence type="ECO:0000256" key="1">
    <source>
        <dbReference type="ARBA" id="ARBA00038322"/>
    </source>
</evidence>
<dbReference type="InterPro" id="IPR002937">
    <property type="entry name" value="Amino_oxidase"/>
</dbReference>
<proteinExistence type="inferred from homology"/>
<reference evidence="3" key="1">
    <citation type="journal article" date="2024" name="Int. J. Syst. Evol. Microbiol.">
        <title>Polycladomyces zharkentensis sp. nov., a novel thermophilic cellulose- and starch-degrading member of the Bacillota from a geothermal aquifer in Kazakhstan.</title>
        <authorList>
            <person name="Mashzhan A."/>
            <person name="Kistaubayeva A."/>
            <person name="Javier-Lopez R."/>
            <person name="Bissenova U."/>
            <person name="Bissenbay A."/>
            <person name="Birkeland N.K."/>
        </authorList>
    </citation>
    <scope>NUCLEOTIDE SEQUENCE</scope>
    <source>
        <strain evidence="3">ZKZ2T</strain>
    </source>
</reference>
<organism evidence="3 4">
    <name type="scientific">Polycladomyces zharkentensis</name>
    <dbReference type="NCBI Taxonomy" id="2807616"/>
    <lineage>
        <taxon>Bacteria</taxon>
        <taxon>Bacillati</taxon>
        <taxon>Bacillota</taxon>
        <taxon>Bacilli</taxon>
        <taxon>Bacillales</taxon>
        <taxon>Thermoactinomycetaceae</taxon>
        <taxon>Polycladomyces</taxon>
    </lineage>
</organism>
<comment type="similarity">
    <text evidence="1">Belongs to the carotenoid/retinoid oxidoreductase family. CrtN subfamily.</text>
</comment>
<protein>
    <submittedName>
        <fullName evidence="3">NAD(P)/FAD-dependent oxidoreductase</fullName>
    </submittedName>
</protein>
<accession>A0ABS2WG98</accession>
<dbReference type="Proteomes" id="UP001177120">
    <property type="component" value="Unassembled WGS sequence"/>
</dbReference>
<dbReference type="Gene3D" id="3.50.50.60">
    <property type="entry name" value="FAD/NAD(P)-binding domain"/>
    <property type="match status" value="1"/>
</dbReference>
<evidence type="ECO:0000313" key="4">
    <source>
        <dbReference type="Proteomes" id="UP001177120"/>
    </source>
</evidence>
<dbReference type="InterPro" id="IPR036188">
    <property type="entry name" value="FAD/NAD-bd_sf"/>
</dbReference>
<dbReference type="PANTHER" id="PTHR43734">
    <property type="entry name" value="PHYTOENE DESATURASE"/>
    <property type="match status" value="1"/>
</dbReference>
<dbReference type="SUPFAM" id="SSF51905">
    <property type="entry name" value="FAD/NAD(P)-binding domain"/>
    <property type="match status" value="1"/>
</dbReference>
<dbReference type="Pfam" id="PF01593">
    <property type="entry name" value="Amino_oxidase"/>
    <property type="match status" value="1"/>
</dbReference>
<dbReference type="PANTHER" id="PTHR43734:SF1">
    <property type="entry name" value="PHYTOENE DESATURASE"/>
    <property type="match status" value="1"/>
</dbReference>
<keyword evidence="4" id="KW-1185">Reference proteome</keyword>
<name>A0ABS2WG98_9BACL</name>
<dbReference type="EMBL" id="JAFHAP010000004">
    <property type="protein sequence ID" value="MBN2908575.1"/>
    <property type="molecule type" value="Genomic_DNA"/>
</dbReference>
<evidence type="ECO:0000259" key="2">
    <source>
        <dbReference type="Pfam" id="PF01593"/>
    </source>
</evidence>
<sequence>MEQRNWSSSVVNQNRSVSSVSEKVVVVGGGLAGLSAAARLAHHGYEVTLLEKAPKLGGRAITIPMKGFNFNFGAHAIYARDKSILRKYEHELDLKVNWRDFSPKKAYYDLGSFTTPMPSTLERLFQTKILDNKNKLRFAYEVIKTLTHIERGEDGVPIGEYLKKEPEPLRDLLLTLASSNFFTNEPEKIPSPLFFQYYSRLFATHHAVAYIGGGWQSIVDGFADILTKNGGRILTKEKVQQVDTEGNRVTAVHGKDTVYYADHFIFCIPPKELLTLFGETRFAPLFEEYGRYVPNQVVVYDVGLNKRIESPYTYIYHKGERVFITDISYYDETCIPEGGQLMQAVAYLTQEEIEQNKADEKVATIESVYDKHFPGWREVLVAKRISKRATVQEIKCIDDQRLMPTKFYSIANAYFAGDWCQGEGQLSELSFSSAYDVTNRILAHRGEESKEV</sequence>
<gene>
    <name evidence="3" type="ORF">JQC72_03460</name>
</gene>
<dbReference type="PRINTS" id="PR00419">
    <property type="entry name" value="ADXRDTASE"/>
</dbReference>
<comment type="caution">
    <text evidence="3">The sequence shown here is derived from an EMBL/GenBank/DDBJ whole genome shotgun (WGS) entry which is preliminary data.</text>
</comment>
<dbReference type="Gene3D" id="3.90.660.50">
    <property type="match status" value="1"/>
</dbReference>